<gene>
    <name evidence="1" type="ORF">BaRGS_00023763</name>
</gene>
<comment type="caution">
    <text evidence="1">The sequence shown here is derived from an EMBL/GenBank/DDBJ whole genome shotgun (WGS) entry which is preliminary data.</text>
</comment>
<keyword evidence="2" id="KW-1185">Reference proteome</keyword>
<evidence type="ECO:0000313" key="2">
    <source>
        <dbReference type="Proteomes" id="UP001519460"/>
    </source>
</evidence>
<dbReference type="AlphaFoldDB" id="A0ABD0KDE7"/>
<sequence>TPRLSDDLIPGSWRPLTGPLLTPSAFLPDHVQQLVIAQDPDLFKLLSHKLLEQSCCAAECEDLCRKGKDAGKIFNFPN</sequence>
<protein>
    <submittedName>
        <fullName evidence="1">Uncharacterized protein</fullName>
    </submittedName>
</protein>
<reference evidence="1 2" key="1">
    <citation type="journal article" date="2023" name="Sci. Data">
        <title>Genome assembly of the Korean intertidal mud-creeper Batillaria attramentaria.</title>
        <authorList>
            <person name="Patra A.K."/>
            <person name="Ho P.T."/>
            <person name="Jun S."/>
            <person name="Lee S.J."/>
            <person name="Kim Y."/>
            <person name="Won Y.J."/>
        </authorList>
    </citation>
    <scope>NUCLEOTIDE SEQUENCE [LARGE SCALE GENOMIC DNA]</scope>
    <source>
        <strain evidence="1">Wonlab-2016</strain>
    </source>
</reference>
<proteinExistence type="predicted"/>
<dbReference type="Proteomes" id="UP001519460">
    <property type="component" value="Unassembled WGS sequence"/>
</dbReference>
<organism evidence="1 2">
    <name type="scientific">Batillaria attramentaria</name>
    <dbReference type="NCBI Taxonomy" id="370345"/>
    <lineage>
        <taxon>Eukaryota</taxon>
        <taxon>Metazoa</taxon>
        <taxon>Spiralia</taxon>
        <taxon>Lophotrochozoa</taxon>
        <taxon>Mollusca</taxon>
        <taxon>Gastropoda</taxon>
        <taxon>Caenogastropoda</taxon>
        <taxon>Sorbeoconcha</taxon>
        <taxon>Cerithioidea</taxon>
        <taxon>Batillariidae</taxon>
        <taxon>Batillaria</taxon>
    </lineage>
</organism>
<name>A0ABD0KDE7_9CAEN</name>
<feature type="non-terminal residue" evidence="1">
    <location>
        <position position="1"/>
    </location>
</feature>
<evidence type="ECO:0000313" key="1">
    <source>
        <dbReference type="EMBL" id="KAK7484985.1"/>
    </source>
</evidence>
<dbReference type="EMBL" id="JACVVK020000201">
    <property type="protein sequence ID" value="KAK7484985.1"/>
    <property type="molecule type" value="Genomic_DNA"/>
</dbReference>
<accession>A0ABD0KDE7</accession>